<gene>
    <name evidence="1" type="primary">Dmoj\GI26969</name>
    <name evidence="1" type="ORF">Dmoj_GI26969</name>
</gene>
<sequence>MVKEYNIKINHTPHQAQKRANTVNIIQLQRTTGSSIRPTPGHPPPSRLPACPPALAPGRSSLRLALINAYRRRIKRVNSQPLNEHKTQCPFGY</sequence>
<evidence type="ECO:0000313" key="2">
    <source>
        <dbReference type="Proteomes" id="UP000009192"/>
    </source>
</evidence>
<dbReference type="Proteomes" id="UP000009192">
    <property type="component" value="Unassembled WGS sequence"/>
</dbReference>
<organism evidence="1 2">
    <name type="scientific">Drosophila mojavensis</name>
    <name type="common">Fruit fly</name>
    <dbReference type="NCBI Taxonomy" id="7230"/>
    <lineage>
        <taxon>Eukaryota</taxon>
        <taxon>Metazoa</taxon>
        <taxon>Ecdysozoa</taxon>
        <taxon>Arthropoda</taxon>
        <taxon>Hexapoda</taxon>
        <taxon>Insecta</taxon>
        <taxon>Pterygota</taxon>
        <taxon>Neoptera</taxon>
        <taxon>Endopterygota</taxon>
        <taxon>Diptera</taxon>
        <taxon>Brachycera</taxon>
        <taxon>Muscomorpha</taxon>
        <taxon>Ephydroidea</taxon>
        <taxon>Drosophilidae</taxon>
        <taxon>Drosophila</taxon>
    </lineage>
</organism>
<reference evidence="1 2" key="1">
    <citation type="journal article" date="2007" name="Nature">
        <title>Evolution of genes and genomes on the Drosophila phylogeny.</title>
        <authorList>
            <consortium name="Drosophila 12 Genomes Consortium"/>
            <person name="Clark A.G."/>
            <person name="Eisen M.B."/>
            <person name="Smith D.R."/>
            <person name="Bergman C.M."/>
            <person name="Oliver B."/>
            <person name="Markow T.A."/>
            <person name="Kaufman T.C."/>
            <person name="Kellis M."/>
            <person name="Gelbart W."/>
            <person name="Iyer V.N."/>
            <person name="Pollard D.A."/>
            <person name="Sackton T.B."/>
            <person name="Larracuente A.M."/>
            <person name="Singh N.D."/>
            <person name="Abad J.P."/>
            <person name="Abt D.N."/>
            <person name="Adryan B."/>
            <person name="Aguade M."/>
            <person name="Akashi H."/>
            <person name="Anderson W.W."/>
            <person name="Aquadro C.F."/>
            <person name="Ardell D.H."/>
            <person name="Arguello R."/>
            <person name="Artieri C.G."/>
            <person name="Barbash D.A."/>
            <person name="Barker D."/>
            <person name="Barsanti P."/>
            <person name="Batterham P."/>
            <person name="Batzoglou S."/>
            <person name="Begun D."/>
            <person name="Bhutkar A."/>
            <person name="Blanco E."/>
            <person name="Bosak S.A."/>
            <person name="Bradley R.K."/>
            <person name="Brand A.D."/>
            <person name="Brent M.R."/>
            <person name="Brooks A.N."/>
            <person name="Brown R.H."/>
            <person name="Butlin R.K."/>
            <person name="Caggese C."/>
            <person name="Calvi B.R."/>
            <person name="Bernardo de Carvalho A."/>
            <person name="Caspi A."/>
            <person name="Castrezana S."/>
            <person name="Celniker S.E."/>
            <person name="Chang J.L."/>
            <person name="Chapple C."/>
            <person name="Chatterji S."/>
            <person name="Chinwalla A."/>
            <person name="Civetta A."/>
            <person name="Clifton S.W."/>
            <person name="Comeron J.M."/>
            <person name="Costello J.C."/>
            <person name="Coyne J.A."/>
            <person name="Daub J."/>
            <person name="David R.G."/>
            <person name="Delcher A.L."/>
            <person name="Delehaunty K."/>
            <person name="Do C.B."/>
            <person name="Ebling H."/>
            <person name="Edwards K."/>
            <person name="Eickbush T."/>
            <person name="Evans J.D."/>
            <person name="Filipski A."/>
            <person name="Findeiss S."/>
            <person name="Freyhult E."/>
            <person name="Fulton L."/>
            <person name="Fulton R."/>
            <person name="Garcia A.C."/>
            <person name="Gardiner A."/>
            <person name="Garfield D.A."/>
            <person name="Garvin B.E."/>
            <person name="Gibson G."/>
            <person name="Gilbert D."/>
            <person name="Gnerre S."/>
            <person name="Godfrey J."/>
            <person name="Good R."/>
            <person name="Gotea V."/>
            <person name="Gravely B."/>
            <person name="Greenberg A.J."/>
            <person name="Griffiths-Jones S."/>
            <person name="Gross S."/>
            <person name="Guigo R."/>
            <person name="Gustafson E.A."/>
            <person name="Haerty W."/>
            <person name="Hahn M.W."/>
            <person name="Halligan D.L."/>
            <person name="Halpern A.L."/>
            <person name="Halter G.M."/>
            <person name="Han M.V."/>
            <person name="Heger A."/>
            <person name="Hillier L."/>
            <person name="Hinrichs A.S."/>
            <person name="Holmes I."/>
            <person name="Hoskins R.A."/>
            <person name="Hubisz M.J."/>
            <person name="Hultmark D."/>
            <person name="Huntley M.A."/>
            <person name="Jaffe D.B."/>
            <person name="Jagadeeshan S."/>
            <person name="Jeck W.R."/>
            <person name="Johnson J."/>
            <person name="Jones C.D."/>
            <person name="Jordan W.C."/>
            <person name="Karpen G.H."/>
            <person name="Kataoka E."/>
            <person name="Keightley P.D."/>
            <person name="Kheradpour P."/>
            <person name="Kirkness E.F."/>
            <person name="Koerich L.B."/>
            <person name="Kristiansen K."/>
            <person name="Kudrna D."/>
            <person name="Kulathinal R.J."/>
            <person name="Kumar S."/>
            <person name="Kwok R."/>
            <person name="Lander E."/>
            <person name="Langley C.H."/>
            <person name="Lapoint R."/>
            <person name="Lazzaro B.P."/>
            <person name="Lee S.J."/>
            <person name="Levesque L."/>
            <person name="Li R."/>
            <person name="Lin C.F."/>
            <person name="Lin M.F."/>
            <person name="Lindblad-Toh K."/>
            <person name="Llopart A."/>
            <person name="Long M."/>
            <person name="Low L."/>
            <person name="Lozovsky E."/>
            <person name="Lu J."/>
            <person name="Luo M."/>
            <person name="Machado C.A."/>
            <person name="Makalowski W."/>
            <person name="Marzo M."/>
            <person name="Matsuda M."/>
            <person name="Matzkin L."/>
            <person name="McAllister B."/>
            <person name="McBride C.S."/>
            <person name="McKernan B."/>
            <person name="McKernan K."/>
            <person name="Mendez-Lago M."/>
            <person name="Minx P."/>
            <person name="Mollenhauer M.U."/>
            <person name="Montooth K."/>
            <person name="Mount S.M."/>
            <person name="Mu X."/>
            <person name="Myers E."/>
            <person name="Negre B."/>
            <person name="Newfeld S."/>
            <person name="Nielsen R."/>
            <person name="Noor M.A."/>
            <person name="O'Grady P."/>
            <person name="Pachter L."/>
            <person name="Papaceit M."/>
            <person name="Parisi M.J."/>
            <person name="Parisi M."/>
            <person name="Parts L."/>
            <person name="Pedersen J.S."/>
            <person name="Pesole G."/>
            <person name="Phillippy A.M."/>
            <person name="Ponting C.P."/>
            <person name="Pop M."/>
            <person name="Porcelli D."/>
            <person name="Powell J.R."/>
            <person name="Prohaska S."/>
            <person name="Pruitt K."/>
            <person name="Puig M."/>
            <person name="Quesneville H."/>
            <person name="Ram K.R."/>
            <person name="Rand D."/>
            <person name="Rasmussen M.D."/>
            <person name="Reed L.K."/>
            <person name="Reenan R."/>
            <person name="Reily A."/>
            <person name="Remington K.A."/>
            <person name="Rieger T.T."/>
            <person name="Ritchie M.G."/>
            <person name="Robin C."/>
            <person name="Rogers Y.H."/>
            <person name="Rohde C."/>
            <person name="Rozas J."/>
            <person name="Rubenfield M.J."/>
            <person name="Ruiz A."/>
            <person name="Russo S."/>
            <person name="Salzberg S.L."/>
            <person name="Sanchez-Gracia A."/>
            <person name="Saranga D.J."/>
            <person name="Sato H."/>
            <person name="Schaeffer S.W."/>
            <person name="Schatz M.C."/>
            <person name="Schlenke T."/>
            <person name="Schwartz R."/>
            <person name="Segarra C."/>
            <person name="Singh R.S."/>
            <person name="Sirot L."/>
            <person name="Sirota M."/>
            <person name="Sisneros N.B."/>
            <person name="Smith C.D."/>
            <person name="Smith T.F."/>
            <person name="Spieth J."/>
            <person name="Stage D.E."/>
            <person name="Stark A."/>
            <person name="Stephan W."/>
            <person name="Strausberg R.L."/>
            <person name="Strempel S."/>
            <person name="Sturgill D."/>
            <person name="Sutton G."/>
            <person name="Sutton G.G."/>
            <person name="Tao W."/>
            <person name="Teichmann S."/>
            <person name="Tobari Y.N."/>
            <person name="Tomimura Y."/>
            <person name="Tsolas J.M."/>
            <person name="Valente V.L."/>
            <person name="Venter E."/>
            <person name="Venter J.C."/>
            <person name="Vicario S."/>
            <person name="Vieira F.G."/>
            <person name="Vilella A.J."/>
            <person name="Villasante A."/>
            <person name="Walenz B."/>
            <person name="Wang J."/>
            <person name="Wasserman M."/>
            <person name="Watts T."/>
            <person name="Wilson D."/>
            <person name="Wilson R.K."/>
            <person name="Wing R.A."/>
            <person name="Wolfner M.F."/>
            <person name="Wong A."/>
            <person name="Wong G.K."/>
            <person name="Wu C.I."/>
            <person name="Wu G."/>
            <person name="Yamamoto D."/>
            <person name="Yang H.P."/>
            <person name="Yang S.P."/>
            <person name="Yorke J.A."/>
            <person name="Yoshida K."/>
            <person name="Zdobnov E."/>
            <person name="Zhang P."/>
            <person name="Zhang Y."/>
            <person name="Zimin A.V."/>
            <person name="Baldwin J."/>
            <person name="Abdouelleil A."/>
            <person name="Abdulkadir J."/>
            <person name="Abebe A."/>
            <person name="Abera B."/>
            <person name="Abreu J."/>
            <person name="Acer S.C."/>
            <person name="Aftuck L."/>
            <person name="Alexander A."/>
            <person name="An P."/>
            <person name="Anderson E."/>
            <person name="Anderson S."/>
            <person name="Arachi H."/>
            <person name="Azer M."/>
            <person name="Bachantsang P."/>
            <person name="Barry A."/>
            <person name="Bayul T."/>
            <person name="Berlin A."/>
            <person name="Bessette D."/>
            <person name="Bloom T."/>
            <person name="Blye J."/>
            <person name="Boguslavskiy L."/>
            <person name="Bonnet C."/>
            <person name="Boukhgalter B."/>
            <person name="Bourzgui I."/>
            <person name="Brown A."/>
            <person name="Cahill P."/>
            <person name="Channer S."/>
            <person name="Cheshatsang Y."/>
            <person name="Chuda L."/>
            <person name="Citroen M."/>
            <person name="Collymore A."/>
            <person name="Cooke P."/>
            <person name="Costello M."/>
            <person name="D'Aco K."/>
            <person name="Daza R."/>
            <person name="De Haan G."/>
            <person name="DeGray S."/>
            <person name="DeMaso C."/>
            <person name="Dhargay N."/>
            <person name="Dooley K."/>
            <person name="Dooley E."/>
            <person name="Doricent M."/>
            <person name="Dorje P."/>
            <person name="Dorjee K."/>
            <person name="Dupes A."/>
            <person name="Elong R."/>
            <person name="Falk J."/>
            <person name="Farina A."/>
            <person name="Faro S."/>
            <person name="Ferguson D."/>
            <person name="Fisher S."/>
            <person name="Foley C.D."/>
            <person name="Franke A."/>
            <person name="Friedrich D."/>
            <person name="Gadbois L."/>
            <person name="Gearin G."/>
            <person name="Gearin C.R."/>
            <person name="Giannoukos G."/>
            <person name="Goode T."/>
            <person name="Graham J."/>
            <person name="Grandbois E."/>
            <person name="Grewal S."/>
            <person name="Gyaltsen K."/>
            <person name="Hafez N."/>
            <person name="Hagos B."/>
            <person name="Hall J."/>
            <person name="Henson C."/>
            <person name="Hollinger A."/>
            <person name="Honan T."/>
            <person name="Huard M.D."/>
            <person name="Hughes L."/>
            <person name="Hurhula B."/>
            <person name="Husby M.E."/>
            <person name="Kamat A."/>
            <person name="Kanga B."/>
            <person name="Kashin S."/>
            <person name="Khazanovich D."/>
            <person name="Kisner P."/>
            <person name="Lance K."/>
            <person name="Lara M."/>
            <person name="Lee W."/>
            <person name="Lennon N."/>
            <person name="Letendre F."/>
            <person name="LeVine R."/>
            <person name="Lipovsky A."/>
            <person name="Liu X."/>
            <person name="Liu J."/>
            <person name="Liu S."/>
            <person name="Lokyitsang T."/>
            <person name="Lokyitsang Y."/>
            <person name="Lubonja R."/>
            <person name="Lui A."/>
            <person name="MacDonald P."/>
            <person name="Magnisalis V."/>
            <person name="Maru K."/>
            <person name="Matthews C."/>
            <person name="McCusker W."/>
            <person name="McDonough S."/>
            <person name="Mehta T."/>
            <person name="Meldrim J."/>
            <person name="Meneus L."/>
            <person name="Mihai O."/>
            <person name="Mihalev A."/>
            <person name="Mihova T."/>
            <person name="Mittelman R."/>
            <person name="Mlenga V."/>
            <person name="Montmayeur A."/>
            <person name="Mulrain L."/>
            <person name="Navidi A."/>
            <person name="Naylor J."/>
            <person name="Negash T."/>
            <person name="Nguyen T."/>
            <person name="Nguyen N."/>
            <person name="Nicol R."/>
            <person name="Norbu C."/>
            <person name="Norbu N."/>
            <person name="Novod N."/>
            <person name="O'Neill B."/>
            <person name="Osman S."/>
            <person name="Markiewicz E."/>
            <person name="Oyono O.L."/>
            <person name="Patti C."/>
            <person name="Phunkhang P."/>
            <person name="Pierre F."/>
            <person name="Priest M."/>
            <person name="Raghuraman S."/>
            <person name="Rege F."/>
            <person name="Reyes R."/>
            <person name="Rise C."/>
            <person name="Rogov P."/>
            <person name="Ross K."/>
            <person name="Ryan E."/>
            <person name="Settipalli S."/>
            <person name="Shea T."/>
            <person name="Sherpa N."/>
            <person name="Shi L."/>
            <person name="Shih D."/>
            <person name="Sparrow T."/>
            <person name="Spaulding J."/>
            <person name="Stalker J."/>
            <person name="Stange-Thomann N."/>
            <person name="Stavropoulos S."/>
            <person name="Stone C."/>
            <person name="Strader C."/>
            <person name="Tesfaye S."/>
            <person name="Thomson T."/>
            <person name="Thoulutsang Y."/>
            <person name="Thoulutsang D."/>
            <person name="Topham K."/>
            <person name="Topping I."/>
            <person name="Tsamla T."/>
            <person name="Vassiliev H."/>
            <person name="Vo A."/>
            <person name="Wangchuk T."/>
            <person name="Wangdi T."/>
            <person name="Weiand M."/>
            <person name="Wilkinson J."/>
            <person name="Wilson A."/>
            <person name="Yadav S."/>
            <person name="Young G."/>
            <person name="Yu Q."/>
            <person name="Zembek L."/>
            <person name="Zhong D."/>
            <person name="Zimmer A."/>
            <person name="Zwirko Z."/>
            <person name="Jaffe D.B."/>
            <person name="Alvarez P."/>
            <person name="Brockman W."/>
            <person name="Butler J."/>
            <person name="Chin C."/>
            <person name="Gnerre S."/>
            <person name="Grabherr M."/>
            <person name="Kleber M."/>
            <person name="Mauceli E."/>
            <person name="MacCallum I."/>
        </authorList>
    </citation>
    <scope>NUCLEOTIDE SEQUENCE [LARGE SCALE GENOMIC DNA]</scope>
    <source>
        <strain evidence="2">Tucson 15081-1352.22</strain>
    </source>
</reference>
<evidence type="ECO:0000313" key="1">
    <source>
        <dbReference type="EMBL" id="KRG06233.1"/>
    </source>
</evidence>
<dbReference type="InParanoid" id="A0A0Q9XF02"/>
<keyword evidence="2" id="KW-1185">Reference proteome</keyword>
<dbReference type="AlphaFoldDB" id="A0A0Q9XF02"/>
<dbReference type="KEGG" id="dmo:Dmoj_GI26969"/>
<name>A0A0Q9XF02_DROMO</name>
<accession>A0A0Q9XF02</accession>
<proteinExistence type="predicted"/>
<protein>
    <submittedName>
        <fullName evidence="1">Uncharacterized protein</fullName>
    </submittedName>
</protein>
<dbReference type="EMBL" id="CH933809">
    <property type="protein sequence ID" value="KRG06233.1"/>
    <property type="molecule type" value="Genomic_DNA"/>
</dbReference>